<reference evidence="2" key="1">
    <citation type="journal article" date="2022" name="New Phytol.">
        <title>Evolutionary transition to the ectomycorrhizal habit in the genomes of a hyperdiverse lineage of mushroom-forming fungi.</title>
        <authorList>
            <person name="Looney B."/>
            <person name="Miyauchi S."/>
            <person name="Morin E."/>
            <person name="Drula E."/>
            <person name="Courty P.E."/>
            <person name="Kohler A."/>
            <person name="Kuo A."/>
            <person name="LaButti K."/>
            <person name="Pangilinan J."/>
            <person name="Lipzen A."/>
            <person name="Riley R."/>
            <person name="Andreopoulos W."/>
            <person name="He G."/>
            <person name="Johnson J."/>
            <person name="Nolan M."/>
            <person name="Tritt A."/>
            <person name="Barry K.W."/>
            <person name="Grigoriev I.V."/>
            <person name="Nagy L.G."/>
            <person name="Hibbett D."/>
            <person name="Henrissat B."/>
            <person name="Matheny P.B."/>
            <person name="Labbe J."/>
            <person name="Martin F.M."/>
        </authorList>
    </citation>
    <scope>NUCLEOTIDE SEQUENCE</scope>
    <source>
        <strain evidence="2">BPL690</strain>
    </source>
</reference>
<sequence>MNTVTLARASLDSSKHTLVDLSALLAQHATELVVLERIYYINNNQHRAALFWQRVVEARRHARRLKSFDLSSLVDTLRRSFHDDKADVSSKPQKGAWSRYPPAAFLKSFLTRLHTCTMLTLAMRSGAFLHLVVTLTALVARLAHLSSAIRRVLSTLHAECLRLFDTLHHAEAAHKVTALRPPVPLLRSDNSASDLQVGITRPAVLDSDLDMSVDLGEAVVRAPTVTLEPEQPEPRSTSPLPSSFLTPPRRKTATDHALPALAPLPPSSTLKPSSSQAVIVKKRPAPPPLNALMAVEEKKQKKRAKVKKAPRDEIDDIFS</sequence>
<name>A0AAD4MC34_9AGAM</name>
<feature type="compositionally biased region" description="Low complexity" evidence="1">
    <location>
        <begin position="257"/>
        <end position="277"/>
    </location>
</feature>
<evidence type="ECO:0000256" key="1">
    <source>
        <dbReference type="SAM" id="MobiDB-lite"/>
    </source>
</evidence>
<feature type="compositionally biased region" description="Low complexity" evidence="1">
    <location>
        <begin position="234"/>
        <end position="247"/>
    </location>
</feature>
<organism evidence="2 3">
    <name type="scientific">Multifurca ochricompacta</name>
    <dbReference type="NCBI Taxonomy" id="376703"/>
    <lineage>
        <taxon>Eukaryota</taxon>
        <taxon>Fungi</taxon>
        <taxon>Dikarya</taxon>
        <taxon>Basidiomycota</taxon>
        <taxon>Agaricomycotina</taxon>
        <taxon>Agaricomycetes</taxon>
        <taxon>Russulales</taxon>
        <taxon>Russulaceae</taxon>
        <taxon>Multifurca</taxon>
    </lineage>
</organism>
<dbReference type="EMBL" id="WTXG01000003">
    <property type="protein sequence ID" value="KAI0306364.1"/>
    <property type="molecule type" value="Genomic_DNA"/>
</dbReference>
<evidence type="ECO:0000313" key="3">
    <source>
        <dbReference type="Proteomes" id="UP001203297"/>
    </source>
</evidence>
<protein>
    <recommendedName>
        <fullName evidence="4">Nucleolus and neural progenitor protein-like N-terminal domain-containing protein</fullName>
    </recommendedName>
</protein>
<dbReference type="Proteomes" id="UP001203297">
    <property type="component" value="Unassembled WGS sequence"/>
</dbReference>
<proteinExistence type="predicted"/>
<feature type="region of interest" description="Disordered" evidence="1">
    <location>
        <begin position="223"/>
        <end position="319"/>
    </location>
</feature>
<dbReference type="AlphaFoldDB" id="A0AAD4MC34"/>
<evidence type="ECO:0008006" key="4">
    <source>
        <dbReference type="Google" id="ProtNLM"/>
    </source>
</evidence>
<keyword evidence="3" id="KW-1185">Reference proteome</keyword>
<gene>
    <name evidence="2" type="ORF">B0F90DRAFT_1689314</name>
</gene>
<accession>A0AAD4MC34</accession>
<evidence type="ECO:0000313" key="2">
    <source>
        <dbReference type="EMBL" id="KAI0306364.1"/>
    </source>
</evidence>
<comment type="caution">
    <text evidence="2">The sequence shown here is derived from an EMBL/GenBank/DDBJ whole genome shotgun (WGS) entry which is preliminary data.</text>
</comment>